<comment type="subcellular location">
    <subcellularLocation>
        <location evidence="6">Nucleus</location>
    </subcellularLocation>
</comment>
<name>A0A444XYY3_ARAHY</name>
<dbReference type="PROSITE" id="PS50966">
    <property type="entry name" value="ZF_SWIM"/>
    <property type="match status" value="1"/>
</dbReference>
<dbReference type="InterPro" id="IPR006564">
    <property type="entry name" value="Znf_PMZ"/>
</dbReference>
<comment type="caution">
    <text evidence="8">The sequence shown here is derived from an EMBL/GenBank/DDBJ whole genome shotgun (WGS) entry which is preliminary data.</text>
</comment>
<comment type="similarity">
    <text evidence="1 6">Belongs to the FHY3/FAR1 family.</text>
</comment>
<dbReference type="SMART" id="SM00575">
    <property type="entry name" value="ZnF_PMZ"/>
    <property type="match status" value="1"/>
</dbReference>
<comment type="function">
    <text evidence="6">Putative transcription activator involved in regulating light control of development.</text>
</comment>
<gene>
    <name evidence="8" type="ORF">Ahy_B08g089848</name>
</gene>
<dbReference type="GO" id="GO:0008270">
    <property type="term" value="F:zinc ion binding"/>
    <property type="evidence" value="ECO:0007669"/>
    <property type="project" value="UniProtKB-UniRule"/>
</dbReference>
<dbReference type="EMBL" id="SDMP01000018">
    <property type="protein sequence ID" value="RYQ94892.1"/>
    <property type="molecule type" value="Genomic_DNA"/>
</dbReference>
<dbReference type="GO" id="GO:0005634">
    <property type="term" value="C:nucleus"/>
    <property type="evidence" value="ECO:0007669"/>
    <property type="project" value="UniProtKB-SubCell"/>
</dbReference>
<dbReference type="Pfam" id="PF04434">
    <property type="entry name" value="SWIM"/>
    <property type="match status" value="1"/>
</dbReference>
<keyword evidence="9" id="KW-1185">Reference proteome</keyword>
<evidence type="ECO:0000256" key="2">
    <source>
        <dbReference type="ARBA" id="ARBA00022723"/>
    </source>
</evidence>
<evidence type="ECO:0000256" key="5">
    <source>
        <dbReference type="PROSITE-ProRule" id="PRU00325"/>
    </source>
</evidence>
<reference evidence="8 9" key="1">
    <citation type="submission" date="2019-01" db="EMBL/GenBank/DDBJ databases">
        <title>Sequencing of cultivated peanut Arachis hypogaea provides insights into genome evolution and oil improvement.</title>
        <authorList>
            <person name="Chen X."/>
        </authorList>
    </citation>
    <scope>NUCLEOTIDE SEQUENCE [LARGE SCALE GENOMIC DNA]</scope>
    <source>
        <strain evidence="9">cv. Fuhuasheng</strain>
        <tissue evidence="8">Leaves</tissue>
    </source>
</reference>
<organism evidence="8 9">
    <name type="scientific">Arachis hypogaea</name>
    <name type="common">Peanut</name>
    <dbReference type="NCBI Taxonomy" id="3818"/>
    <lineage>
        <taxon>Eukaryota</taxon>
        <taxon>Viridiplantae</taxon>
        <taxon>Streptophyta</taxon>
        <taxon>Embryophyta</taxon>
        <taxon>Tracheophyta</taxon>
        <taxon>Spermatophyta</taxon>
        <taxon>Magnoliopsida</taxon>
        <taxon>eudicotyledons</taxon>
        <taxon>Gunneridae</taxon>
        <taxon>Pentapetalae</taxon>
        <taxon>rosids</taxon>
        <taxon>fabids</taxon>
        <taxon>Fabales</taxon>
        <taxon>Fabaceae</taxon>
        <taxon>Papilionoideae</taxon>
        <taxon>50 kb inversion clade</taxon>
        <taxon>dalbergioids sensu lato</taxon>
        <taxon>Dalbergieae</taxon>
        <taxon>Pterocarpus clade</taxon>
        <taxon>Arachis</taxon>
    </lineage>
</organism>
<dbReference type="PANTHER" id="PTHR31669">
    <property type="entry name" value="PROTEIN FAR1-RELATED SEQUENCE 10-RELATED"/>
    <property type="match status" value="1"/>
</dbReference>
<evidence type="ECO:0000313" key="9">
    <source>
        <dbReference type="Proteomes" id="UP000289738"/>
    </source>
</evidence>
<dbReference type="PANTHER" id="PTHR31669:SF251">
    <property type="entry name" value="PROTEIN FAR1-RELATED SEQUENCE"/>
    <property type="match status" value="1"/>
</dbReference>
<dbReference type="InterPro" id="IPR007527">
    <property type="entry name" value="Znf_SWIM"/>
</dbReference>
<protein>
    <recommendedName>
        <fullName evidence="6">Protein FAR1-RELATED SEQUENCE</fullName>
    </recommendedName>
</protein>
<dbReference type="AlphaFoldDB" id="A0A444XYY3"/>
<evidence type="ECO:0000256" key="1">
    <source>
        <dbReference type="ARBA" id="ARBA00005889"/>
    </source>
</evidence>
<keyword evidence="2 6" id="KW-0479">Metal-binding</keyword>
<evidence type="ECO:0000256" key="3">
    <source>
        <dbReference type="ARBA" id="ARBA00022771"/>
    </source>
</evidence>
<accession>A0A444XYY3</accession>
<feature type="domain" description="SWIM-type" evidence="7">
    <location>
        <begin position="103"/>
        <end position="141"/>
    </location>
</feature>
<evidence type="ECO:0000259" key="7">
    <source>
        <dbReference type="PROSITE" id="PS50966"/>
    </source>
</evidence>
<dbReference type="Proteomes" id="UP000289738">
    <property type="component" value="Chromosome B08"/>
</dbReference>
<evidence type="ECO:0000313" key="8">
    <source>
        <dbReference type="EMBL" id="RYQ94892.1"/>
    </source>
</evidence>
<dbReference type="InterPro" id="IPR031052">
    <property type="entry name" value="FHY3/FAR1"/>
</dbReference>
<proteinExistence type="inferred from homology"/>
<keyword evidence="4 6" id="KW-0862">Zinc</keyword>
<dbReference type="GO" id="GO:0006355">
    <property type="term" value="P:regulation of DNA-templated transcription"/>
    <property type="evidence" value="ECO:0007669"/>
    <property type="project" value="UniProtKB-UniRule"/>
</dbReference>
<keyword evidence="6" id="KW-0539">Nucleus</keyword>
<evidence type="ECO:0000256" key="4">
    <source>
        <dbReference type="ARBA" id="ARBA00022833"/>
    </source>
</evidence>
<evidence type="ECO:0000256" key="6">
    <source>
        <dbReference type="RuleBase" id="RU367018"/>
    </source>
</evidence>
<keyword evidence="3 5" id="KW-0863">Zinc-finger</keyword>
<sequence length="290" mass="33485">MRSTQRSESMHACIFQQVHHTQQLLESICEAIRQLPSKQRAKRERIGCCRFSHRDTMRNKISNRGSISSTIQRKGELHHKIKAFYPSFYNIRSDGAGFLLHIQQVFVTYDTVSREVKCQCLLFELRGILCRHSLSVLSFERSSQDEPLVEQRSKRFDDLVFRSHNNCEFASESEELTGILHRAFDNVMAEMQEYQARSKGKSLLSHEEATLSDVNNLQSPPHVKTRGRSKNRLGSNLKKKISNATKKKKKTFPSELNLLDGGSTIQSSYSLYNALDTNYPREESRNSNFY</sequence>